<dbReference type="Gene3D" id="3.40.50.300">
    <property type="entry name" value="P-loop containing nucleotide triphosphate hydrolases"/>
    <property type="match status" value="1"/>
</dbReference>
<dbReference type="AlphaFoldDB" id="A0A7L4ZN49"/>
<accession>A0A7L4ZN49</accession>
<dbReference type="SUPFAM" id="SSF52540">
    <property type="entry name" value="P-loop containing nucleoside triphosphate hydrolases"/>
    <property type="match status" value="1"/>
</dbReference>
<organism evidence="2 3">
    <name type="scientific">Kordia antarctica</name>
    <dbReference type="NCBI Taxonomy" id="1218801"/>
    <lineage>
        <taxon>Bacteria</taxon>
        <taxon>Pseudomonadati</taxon>
        <taxon>Bacteroidota</taxon>
        <taxon>Flavobacteriia</taxon>
        <taxon>Flavobacteriales</taxon>
        <taxon>Flavobacteriaceae</taxon>
        <taxon>Kordia</taxon>
    </lineage>
</organism>
<evidence type="ECO:0000313" key="2">
    <source>
        <dbReference type="EMBL" id="QHI38035.1"/>
    </source>
</evidence>
<evidence type="ECO:0000313" key="3">
    <source>
        <dbReference type="Proteomes" id="UP000464657"/>
    </source>
</evidence>
<keyword evidence="3" id="KW-1185">Reference proteome</keyword>
<dbReference type="Pfam" id="PF05729">
    <property type="entry name" value="NACHT"/>
    <property type="match status" value="1"/>
</dbReference>
<sequence>MNQNPIINVYRKAKEKGVLVYFKDLHKGQIMNCLKDFLGSSECNEAHQKKIINYYSQDVKTINQVIRVCKADDFKPIIGFLNLETSPSRHGIFPLTKILLEFDIQLGQELKKIQKNLKAPFITNNLFREKIKEFYLTDSEFTTIKINGDLDSKLGILSMEDYYIQLSYTSYKDICNQDSLLKLEKEYSYSKINKNKNSFYKSNLAKDYVAKNIIFNNKVLIIGNPGVGKSTYAKNLCYKWAKEYKNSKSERIIIYIQLRYLNFEEESYLVSFINRQYFSAIDSKLFSLNALENFQLILDGFDELTFENQILLISRIKRHNYIILSRPYGLINHDLNHDISIQIDGFNSSGIEYYLDNILKSKRKKKNFLKLVEQNRVLKDYASTPLMLSFMSLIYLTSKNIKKDLSSIKSIYDLQEKVYSWVLSYAIKKKSIGRNKIKHSIEEFAYNMQIHKKLKYLGDFEDPFESTVEKLSAIGLGSQRELNSFGFQWQFSFNTITFQEFLAARYLKNKFRVNCFFSI</sequence>
<dbReference type="InterPro" id="IPR027417">
    <property type="entry name" value="P-loop_NTPase"/>
</dbReference>
<dbReference type="PANTHER" id="PTHR46312:SF2">
    <property type="entry name" value="NUCLEOTIDE-BINDING OLIGOMERIZATION DOMAIN-CONTAINING PROTEIN 2-LIKE"/>
    <property type="match status" value="1"/>
</dbReference>
<dbReference type="OrthoDB" id="779537at2"/>
<dbReference type="PROSITE" id="PS50837">
    <property type="entry name" value="NACHT"/>
    <property type="match status" value="1"/>
</dbReference>
<dbReference type="EMBL" id="CP019288">
    <property type="protein sequence ID" value="QHI38035.1"/>
    <property type="molecule type" value="Genomic_DNA"/>
</dbReference>
<dbReference type="KEGG" id="kan:IMCC3317_34190"/>
<proteinExistence type="predicted"/>
<protein>
    <recommendedName>
        <fullName evidence="1">NACHT domain-containing protein</fullName>
    </recommendedName>
</protein>
<evidence type="ECO:0000259" key="1">
    <source>
        <dbReference type="PROSITE" id="PS50837"/>
    </source>
</evidence>
<gene>
    <name evidence="2" type="ORF">IMCC3317_34190</name>
</gene>
<dbReference type="Proteomes" id="UP000464657">
    <property type="component" value="Chromosome"/>
</dbReference>
<name>A0A7L4ZN49_9FLAO</name>
<dbReference type="InterPro" id="IPR007111">
    <property type="entry name" value="NACHT_NTPase"/>
</dbReference>
<dbReference type="RefSeq" id="WP_160130602.1">
    <property type="nucleotide sequence ID" value="NZ_CP019288.1"/>
</dbReference>
<feature type="domain" description="NACHT" evidence="1">
    <location>
        <begin position="217"/>
        <end position="304"/>
    </location>
</feature>
<reference evidence="2 3" key="1">
    <citation type="journal article" date="2013" name="Int. J. Syst. Evol. Microbiol.">
        <title>Kordia antarctica sp. nov., isolated from Antarctic seawater.</title>
        <authorList>
            <person name="Baek K."/>
            <person name="Choi A."/>
            <person name="Kang I."/>
            <person name="Lee K."/>
            <person name="Cho J.C."/>
        </authorList>
    </citation>
    <scope>NUCLEOTIDE SEQUENCE [LARGE SCALE GENOMIC DNA]</scope>
    <source>
        <strain evidence="2 3">IMCC3317</strain>
    </source>
</reference>
<dbReference type="PANTHER" id="PTHR46312">
    <property type="entry name" value="NACHT DOMAIN-CONTAINING PROTEIN"/>
    <property type="match status" value="1"/>
</dbReference>